<gene>
    <name evidence="1" type="ORF">TetV_148</name>
</gene>
<dbReference type="EMBL" id="KY322437">
    <property type="protein sequence ID" value="AUF82240.1"/>
    <property type="molecule type" value="Genomic_DNA"/>
</dbReference>
<sequence>MPEPECLVLKITAWMDIVPCDNLYLHSMNISTLIPYNDLKKTVSCTFTIQDFSRNLVYFEPTDSIEFRGFSSTQFIPHGEEFLDPENVTIVNWDHGGTTKMSTRLMEKLWRINRAAKKIQHAWMKRRFRREKRVFVMIDDLIFDGHMIPVLPFDIIQKILRIRLKLRIQDRYNKSRIE</sequence>
<accession>A0A2P0VMX8</accession>
<evidence type="ECO:0000313" key="2">
    <source>
        <dbReference type="Proteomes" id="UP000244773"/>
    </source>
</evidence>
<dbReference type="Proteomes" id="UP000244773">
    <property type="component" value="Segment"/>
</dbReference>
<evidence type="ECO:0000313" key="1">
    <source>
        <dbReference type="EMBL" id="AUF82240.1"/>
    </source>
</evidence>
<name>A0A2P0VMX8_9VIRU</name>
<protein>
    <submittedName>
        <fullName evidence="1">Uncharacterized protein</fullName>
    </submittedName>
</protein>
<proteinExistence type="predicted"/>
<reference evidence="1" key="1">
    <citation type="journal article" date="2018" name="Virology">
        <title>A giant virus infecting green algae encodes key fermentation genes.</title>
        <authorList>
            <person name="Schvarcz C.R."/>
            <person name="Steward G.F."/>
        </authorList>
    </citation>
    <scope>NUCLEOTIDE SEQUENCE [LARGE SCALE GENOMIC DNA]</scope>
</reference>
<keyword evidence="2" id="KW-1185">Reference proteome</keyword>
<organism evidence="1">
    <name type="scientific">Tetraselmis virus 1</name>
    <dbReference type="NCBI Taxonomy" id="2060617"/>
    <lineage>
        <taxon>Viruses</taxon>
        <taxon>Varidnaviria</taxon>
        <taxon>Bamfordvirae</taxon>
        <taxon>Nucleocytoviricota</taxon>
        <taxon>Megaviricetes</taxon>
        <taxon>Imitervirales</taxon>
        <taxon>Allomimiviridae</taxon>
        <taxon>Oceanusvirus</taxon>
        <taxon>Oceanusvirus kaneohense</taxon>
    </lineage>
</organism>